<reference evidence="5" key="1">
    <citation type="submission" date="2021-03" db="EMBL/GenBank/DDBJ databases">
        <authorList>
            <person name="Bekaert M."/>
        </authorList>
    </citation>
    <scope>NUCLEOTIDE SEQUENCE</scope>
</reference>
<accession>A0A8S3US88</accession>
<dbReference type="InterPro" id="IPR011011">
    <property type="entry name" value="Znf_FYVE_PHD"/>
</dbReference>
<protein>
    <recommendedName>
        <fullName evidence="4">PHD-type domain-containing protein</fullName>
    </recommendedName>
</protein>
<feature type="domain" description="PHD-type" evidence="4">
    <location>
        <begin position="308"/>
        <end position="355"/>
    </location>
</feature>
<dbReference type="Proteomes" id="UP000683360">
    <property type="component" value="Unassembled WGS sequence"/>
</dbReference>
<keyword evidence="1" id="KW-0479">Metal-binding</keyword>
<gene>
    <name evidence="5" type="ORF">MEDL_60426</name>
</gene>
<evidence type="ECO:0000313" key="5">
    <source>
        <dbReference type="EMBL" id="CAG2248558.1"/>
    </source>
</evidence>
<proteinExistence type="predicted"/>
<name>A0A8S3US88_MYTED</name>
<dbReference type="AlphaFoldDB" id="A0A8S3US88"/>
<dbReference type="Gene3D" id="3.30.40.10">
    <property type="entry name" value="Zinc/RING finger domain, C3HC4 (zinc finger)"/>
    <property type="match status" value="1"/>
</dbReference>
<dbReference type="SUPFAM" id="SSF57903">
    <property type="entry name" value="FYVE/PHD zinc finger"/>
    <property type="match status" value="1"/>
</dbReference>
<evidence type="ECO:0000313" key="6">
    <source>
        <dbReference type="Proteomes" id="UP000683360"/>
    </source>
</evidence>
<keyword evidence="6" id="KW-1185">Reference proteome</keyword>
<evidence type="ECO:0000256" key="2">
    <source>
        <dbReference type="ARBA" id="ARBA00022771"/>
    </source>
</evidence>
<dbReference type="Pfam" id="PF00628">
    <property type="entry name" value="PHD"/>
    <property type="match status" value="1"/>
</dbReference>
<evidence type="ECO:0000256" key="3">
    <source>
        <dbReference type="ARBA" id="ARBA00022833"/>
    </source>
</evidence>
<dbReference type="InterPro" id="IPR013083">
    <property type="entry name" value="Znf_RING/FYVE/PHD"/>
</dbReference>
<keyword evidence="3" id="KW-0862">Zinc</keyword>
<dbReference type="InterPro" id="IPR019787">
    <property type="entry name" value="Znf_PHD-finger"/>
</dbReference>
<keyword evidence="2" id="KW-0863">Zinc-finger</keyword>
<evidence type="ECO:0000256" key="1">
    <source>
        <dbReference type="ARBA" id="ARBA00022723"/>
    </source>
</evidence>
<evidence type="ECO:0000259" key="4">
    <source>
        <dbReference type="Pfam" id="PF00628"/>
    </source>
</evidence>
<comment type="caution">
    <text evidence="5">The sequence shown here is derived from an EMBL/GenBank/DDBJ whole genome shotgun (WGS) entry which is preliminary data.</text>
</comment>
<sequence length="355" mass="40856">MRSTDWDEKTREANRKQVCVRSTRPRVKESCRRVTQRKMAETFETGVALGRATEKKGLRVIGFKRSSVLKHEDSLYQFYDTSTNNGFDNSWYLTCCNIKFNNTEGNYVDPYENSDLDVKLSGFSDGEIEEIDFLLSRDHDITDEPCEPDQELFVDLKEIAALFSDLNATPIDKVVNEHYKNKFENVASRLKTFVYNLYLNISAIFYETCGNVSETSVESKVWTKYYTEVYQYSISSEYAGLAKSLFQNEPSSLDFQQCSKIFDKVTSAVLKKQADTITSQEKCISSDSGKGKLRKNNTENQGEKDTICPLCQRIYVDGDGWIACDICDVWYDRQCLDLSDSQWSDIEGDDWYCPK</sequence>
<dbReference type="GO" id="GO:0008270">
    <property type="term" value="F:zinc ion binding"/>
    <property type="evidence" value="ECO:0007669"/>
    <property type="project" value="UniProtKB-KW"/>
</dbReference>
<dbReference type="EMBL" id="CAJPWZ010002944">
    <property type="protein sequence ID" value="CAG2248558.1"/>
    <property type="molecule type" value="Genomic_DNA"/>
</dbReference>
<organism evidence="5 6">
    <name type="scientific">Mytilus edulis</name>
    <name type="common">Blue mussel</name>
    <dbReference type="NCBI Taxonomy" id="6550"/>
    <lineage>
        <taxon>Eukaryota</taxon>
        <taxon>Metazoa</taxon>
        <taxon>Spiralia</taxon>
        <taxon>Lophotrochozoa</taxon>
        <taxon>Mollusca</taxon>
        <taxon>Bivalvia</taxon>
        <taxon>Autobranchia</taxon>
        <taxon>Pteriomorphia</taxon>
        <taxon>Mytilida</taxon>
        <taxon>Mytiloidea</taxon>
        <taxon>Mytilidae</taxon>
        <taxon>Mytilinae</taxon>
        <taxon>Mytilus</taxon>
    </lineage>
</organism>